<evidence type="ECO:0000313" key="1">
    <source>
        <dbReference type="EMBL" id="TGZ49101.1"/>
    </source>
</evidence>
<reference evidence="1 2" key="1">
    <citation type="journal article" date="2019" name="Philos. Trans. R. Soc. Lond., B, Biol. Sci.">
        <title>Ant behaviour and brain gene expression of defending hosts depend on the ecological success of the intruding social parasite.</title>
        <authorList>
            <person name="Kaur R."/>
            <person name="Stoldt M."/>
            <person name="Jongepier E."/>
            <person name="Feldmeyer B."/>
            <person name="Menzel F."/>
            <person name="Bornberg-Bauer E."/>
            <person name="Foitzik S."/>
        </authorList>
    </citation>
    <scope>NUCLEOTIDE SEQUENCE [LARGE SCALE GENOMIC DNA]</scope>
    <source>
        <tissue evidence="1">Whole body</tissue>
    </source>
</reference>
<dbReference type="AlphaFoldDB" id="A0A4S2KHV3"/>
<dbReference type="GO" id="GO:0016491">
    <property type="term" value="F:oxidoreductase activity"/>
    <property type="evidence" value="ECO:0007669"/>
    <property type="project" value="InterPro"/>
</dbReference>
<name>A0A4S2KHV3_9HYME</name>
<sequence>MIVLDDSDLHAVISYLRITPSLLLKIRKIFVQESIKQKFLWILKKNFQNFYTFLDLHISTFRTRKELHSLPLYTVNLASIKMVSIWSEDITAAKELASTLRTDITFINAHFEFCPDIKFSWKWSSSMFDLYKYFVWDDLKYGDKIDPNKHVGSVYNLFYNGGWQKPVKNGYWVHNGNTYANATKEDMLSCVKSAEEASKSWSILPIVSRRKILENLATTLECHGKFFYKNLLFGFITTSYNNIINTLKCHDERLEIISFLGSKGVISLCSQNEIKLFMYLTLSLIIGNCVIVLENKNSCSLAPYFNMFSTAGLPPGVLNLLSNRDMCNIFTTTYEFDDVVKYCTSINHIIFPLK</sequence>
<protein>
    <recommendedName>
        <fullName evidence="3">Aldehyde dehydrogenase domain-containing protein</fullName>
    </recommendedName>
</protein>
<dbReference type="Pfam" id="PF07368">
    <property type="entry name" value="DUF1487"/>
    <property type="match status" value="1"/>
</dbReference>
<dbReference type="InterPro" id="IPR009961">
    <property type="entry name" value="DUF1487"/>
</dbReference>
<comment type="caution">
    <text evidence="1">The sequence shown here is derived from an EMBL/GenBank/DDBJ whole genome shotgun (WGS) entry which is preliminary data.</text>
</comment>
<dbReference type="SUPFAM" id="SSF53720">
    <property type="entry name" value="ALDH-like"/>
    <property type="match status" value="1"/>
</dbReference>
<evidence type="ECO:0008006" key="3">
    <source>
        <dbReference type="Google" id="ProtNLM"/>
    </source>
</evidence>
<gene>
    <name evidence="1" type="ORF">DBV15_12558</name>
</gene>
<dbReference type="STRING" id="300112.A0A4S2KHV3"/>
<dbReference type="EMBL" id="QBLH01002232">
    <property type="protein sequence ID" value="TGZ49101.1"/>
    <property type="molecule type" value="Genomic_DNA"/>
</dbReference>
<dbReference type="InterPro" id="IPR016161">
    <property type="entry name" value="Ald_DH/histidinol_DH"/>
</dbReference>
<keyword evidence="2" id="KW-1185">Reference proteome</keyword>
<dbReference type="Proteomes" id="UP000310200">
    <property type="component" value="Unassembled WGS sequence"/>
</dbReference>
<organism evidence="1 2">
    <name type="scientific">Temnothorax longispinosus</name>
    <dbReference type="NCBI Taxonomy" id="300112"/>
    <lineage>
        <taxon>Eukaryota</taxon>
        <taxon>Metazoa</taxon>
        <taxon>Ecdysozoa</taxon>
        <taxon>Arthropoda</taxon>
        <taxon>Hexapoda</taxon>
        <taxon>Insecta</taxon>
        <taxon>Pterygota</taxon>
        <taxon>Neoptera</taxon>
        <taxon>Endopterygota</taxon>
        <taxon>Hymenoptera</taxon>
        <taxon>Apocrita</taxon>
        <taxon>Aculeata</taxon>
        <taxon>Formicoidea</taxon>
        <taxon>Formicidae</taxon>
        <taxon>Myrmicinae</taxon>
        <taxon>Temnothorax</taxon>
    </lineage>
</organism>
<dbReference type="Gene3D" id="3.40.605.10">
    <property type="entry name" value="Aldehyde Dehydrogenase, Chain A, domain 1"/>
    <property type="match status" value="1"/>
</dbReference>
<proteinExistence type="predicted"/>
<accession>A0A4S2KHV3</accession>
<dbReference type="InterPro" id="IPR016162">
    <property type="entry name" value="Ald_DH_N"/>
</dbReference>
<evidence type="ECO:0000313" key="2">
    <source>
        <dbReference type="Proteomes" id="UP000310200"/>
    </source>
</evidence>